<comment type="caution">
    <text evidence="13">The sequence shown here is derived from an EMBL/GenBank/DDBJ whole genome shotgun (WGS) entry which is preliminary data.</text>
</comment>
<dbReference type="PANTHER" id="PTHR43522">
    <property type="entry name" value="TRANSKETOLASE"/>
    <property type="match status" value="1"/>
</dbReference>
<comment type="subunit">
    <text evidence="4">Homodimer.</text>
</comment>
<evidence type="ECO:0000256" key="4">
    <source>
        <dbReference type="ARBA" id="ARBA00011738"/>
    </source>
</evidence>
<evidence type="ECO:0000256" key="1">
    <source>
        <dbReference type="ARBA" id="ARBA00001946"/>
    </source>
</evidence>
<dbReference type="SUPFAM" id="SSF52518">
    <property type="entry name" value="Thiamin diphosphate-binding fold (THDP-binding)"/>
    <property type="match status" value="2"/>
</dbReference>
<dbReference type="EC" id="2.2.1.1" evidence="5 11"/>
<dbReference type="Pfam" id="PF02779">
    <property type="entry name" value="Transket_pyr"/>
    <property type="match status" value="1"/>
</dbReference>
<dbReference type="InterPro" id="IPR055152">
    <property type="entry name" value="Transketolase-like_C_2"/>
</dbReference>
<accession>A0ABP5JK71</accession>
<keyword evidence="8" id="KW-0460">Magnesium</keyword>
<dbReference type="InterPro" id="IPR005478">
    <property type="entry name" value="Transketolase_bac-like"/>
</dbReference>
<dbReference type="Pfam" id="PF22613">
    <property type="entry name" value="Transketolase_C_1"/>
    <property type="match status" value="1"/>
</dbReference>
<keyword evidence="6" id="KW-0808">Transferase</keyword>
<dbReference type="SMART" id="SM00861">
    <property type="entry name" value="Transket_pyr"/>
    <property type="match status" value="1"/>
</dbReference>
<comment type="cofactor">
    <cofactor evidence="2">
        <name>thiamine diphosphate</name>
        <dbReference type="ChEBI" id="CHEBI:58937"/>
    </cofactor>
</comment>
<evidence type="ECO:0000256" key="3">
    <source>
        <dbReference type="ARBA" id="ARBA00007131"/>
    </source>
</evidence>
<dbReference type="PROSITE" id="PS00802">
    <property type="entry name" value="TRANSKETOLASE_2"/>
    <property type="match status" value="1"/>
</dbReference>
<name>A0ABP5JK71_9MICC</name>
<dbReference type="Proteomes" id="UP001500166">
    <property type="component" value="Unassembled WGS sequence"/>
</dbReference>
<dbReference type="InterPro" id="IPR033247">
    <property type="entry name" value="Transketolase_fam"/>
</dbReference>
<dbReference type="InterPro" id="IPR005474">
    <property type="entry name" value="Transketolase_N"/>
</dbReference>
<evidence type="ECO:0000313" key="14">
    <source>
        <dbReference type="Proteomes" id="UP001500166"/>
    </source>
</evidence>
<proteinExistence type="inferred from homology"/>
<evidence type="ECO:0000256" key="9">
    <source>
        <dbReference type="ARBA" id="ARBA00023052"/>
    </source>
</evidence>
<protein>
    <recommendedName>
        <fullName evidence="5 11">Transketolase</fullName>
        <ecNumber evidence="5 11">2.2.1.1</ecNumber>
    </recommendedName>
</protein>
<evidence type="ECO:0000256" key="10">
    <source>
        <dbReference type="ARBA" id="ARBA00049473"/>
    </source>
</evidence>
<reference evidence="14" key="1">
    <citation type="journal article" date="2019" name="Int. J. Syst. Evol. Microbiol.">
        <title>The Global Catalogue of Microorganisms (GCM) 10K type strain sequencing project: providing services to taxonomists for standard genome sequencing and annotation.</title>
        <authorList>
            <consortium name="The Broad Institute Genomics Platform"/>
            <consortium name="The Broad Institute Genome Sequencing Center for Infectious Disease"/>
            <person name="Wu L."/>
            <person name="Ma J."/>
        </authorList>
    </citation>
    <scope>NUCLEOTIDE SEQUENCE [LARGE SCALE GENOMIC DNA]</scope>
    <source>
        <strain evidence="14">JCM 15914</strain>
    </source>
</reference>
<comment type="catalytic activity">
    <reaction evidence="10">
        <text>D-sedoheptulose 7-phosphate + D-glyceraldehyde 3-phosphate = aldehydo-D-ribose 5-phosphate + D-xylulose 5-phosphate</text>
        <dbReference type="Rhea" id="RHEA:10508"/>
        <dbReference type="ChEBI" id="CHEBI:57483"/>
        <dbReference type="ChEBI" id="CHEBI:57737"/>
        <dbReference type="ChEBI" id="CHEBI:58273"/>
        <dbReference type="ChEBI" id="CHEBI:59776"/>
        <dbReference type="EC" id="2.2.1.1"/>
    </reaction>
</comment>
<evidence type="ECO:0000256" key="5">
    <source>
        <dbReference type="ARBA" id="ARBA00013152"/>
    </source>
</evidence>
<dbReference type="InterPro" id="IPR020826">
    <property type="entry name" value="Transketolase_BS"/>
</dbReference>
<keyword evidence="7" id="KW-0479">Metal-binding</keyword>
<evidence type="ECO:0000256" key="8">
    <source>
        <dbReference type="ARBA" id="ARBA00022842"/>
    </source>
</evidence>
<keyword evidence="9" id="KW-0786">Thiamine pyrophosphate</keyword>
<gene>
    <name evidence="13" type="primary">tkt</name>
    <name evidence="13" type="ORF">GCM10009824_15570</name>
</gene>
<organism evidence="13 14">
    <name type="scientific">Kocuria atrinae</name>
    <dbReference type="NCBI Taxonomy" id="592377"/>
    <lineage>
        <taxon>Bacteria</taxon>
        <taxon>Bacillati</taxon>
        <taxon>Actinomycetota</taxon>
        <taxon>Actinomycetes</taxon>
        <taxon>Micrococcales</taxon>
        <taxon>Micrococcaceae</taxon>
        <taxon>Kocuria</taxon>
    </lineage>
</organism>
<dbReference type="PANTHER" id="PTHR43522:SF2">
    <property type="entry name" value="TRANSKETOLASE 1-RELATED"/>
    <property type="match status" value="1"/>
</dbReference>
<comment type="cofactor">
    <cofactor evidence="1">
        <name>Mg(2+)</name>
        <dbReference type="ChEBI" id="CHEBI:18420"/>
    </cofactor>
</comment>
<dbReference type="PROSITE" id="PS00801">
    <property type="entry name" value="TRANSKETOLASE_1"/>
    <property type="match status" value="1"/>
</dbReference>
<sequence length="703" mass="76843">MPNLEQPLNWTEKDARAVDTVRVLAADAVQKVGSGHPGTAMSLAPVAYMLFQKIMRHDPSDDRWTGRDRFILSPGHTSLTLYLQLFFSGYGLEMDDIKSLRTWGSKVPGHPEYRHTTGVEITTGPLGQGLASSVGFVYGQRYTRGLFDADAAPGTSPFDHNVFVIASDGDLQEGITSEASSLAGTQELGNLVVIYDQNEISIEDDTNVAFNEDVLGRYEAYGWDVARVDWRQGGEYKEDVEALYDAIVAATKVTDKPSIIALNTIIGWPAPNKQDTGAIHGSALGEDEVAATKEILGFDKNESFVIEPEIFEHVRAVGDRAKTERAEWEKSFSAWREANPDKAALYDRIRDEKLPENYAAAFPTFEPGKDMATRKASGQVINAIADTFPELWGGSADLAGSNNTTIENAKSFIPEKRSTDMWQGSPYGRVLHFGIREHAAAAIVNGIVMSTQTRAFSGTFLIFSDYQRPAVRLGALMKVPSIYVWTHDSIGLGEDGPTHQPVEQLSSLRAIPGLDVVRPADANETAVAWRTMLEHHDRPAGIALTRQNLPVFAREDLHPDAEGEKFASAEGVARGAYVLADSESTPDVVLIATGSEVELAVAARKQLAEQGVAARVVSMPCREWFDEQDKEYRESVIPSAVKARVTVEAGIKMSWNDILGDAGRAVSLEHFGESADYKTLYREFGITAEDVVSKAQESIAAAR</sequence>
<feature type="domain" description="Transketolase-like pyrimidine-binding" evidence="12">
    <location>
        <begin position="371"/>
        <end position="551"/>
    </location>
</feature>
<comment type="similarity">
    <text evidence="3">Belongs to the transketolase family.</text>
</comment>
<evidence type="ECO:0000256" key="2">
    <source>
        <dbReference type="ARBA" id="ARBA00001964"/>
    </source>
</evidence>
<dbReference type="InterPro" id="IPR029061">
    <property type="entry name" value="THDP-binding"/>
</dbReference>
<evidence type="ECO:0000259" key="12">
    <source>
        <dbReference type="SMART" id="SM00861"/>
    </source>
</evidence>
<dbReference type="SUPFAM" id="SSF52922">
    <property type="entry name" value="TK C-terminal domain-like"/>
    <property type="match status" value="1"/>
</dbReference>
<dbReference type="RefSeq" id="WP_344224427.1">
    <property type="nucleotide sequence ID" value="NZ_BAAAQA010000015.1"/>
</dbReference>
<dbReference type="Pfam" id="PF00456">
    <property type="entry name" value="Transketolase_N"/>
    <property type="match status" value="1"/>
</dbReference>
<evidence type="ECO:0000256" key="11">
    <source>
        <dbReference type="NCBIfam" id="TIGR00232"/>
    </source>
</evidence>
<dbReference type="InterPro" id="IPR005475">
    <property type="entry name" value="Transketolase-like_Pyr-bd"/>
</dbReference>
<dbReference type="CDD" id="cd07033">
    <property type="entry name" value="TPP_PYR_DXS_TK_like"/>
    <property type="match status" value="1"/>
</dbReference>
<evidence type="ECO:0000313" key="13">
    <source>
        <dbReference type="EMBL" id="GAA2116683.1"/>
    </source>
</evidence>
<dbReference type="EMBL" id="BAAAQA010000015">
    <property type="protein sequence ID" value="GAA2116683.1"/>
    <property type="molecule type" value="Genomic_DNA"/>
</dbReference>
<dbReference type="Gene3D" id="3.40.50.920">
    <property type="match status" value="1"/>
</dbReference>
<dbReference type="Gene3D" id="3.40.50.970">
    <property type="match status" value="2"/>
</dbReference>
<keyword evidence="14" id="KW-1185">Reference proteome</keyword>
<dbReference type="CDD" id="cd02012">
    <property type="entry name" value="TPP_TK"/>
    <property type="match status" value="1"/>
</dbReference>
<dbReference type="InterPro" id="IPR049557">
    <property type="entry name" value="Transketolase_CS"/>
</dbReference>
<evidence type="ECO:0000256" key="6">
    <source>
        <dbReference type="ARBA" id="ARBA00022679"/>
    </source>
</evidence>
<dbReference type="NCBIfam" id="TIGR00232">
    <property type="entry name" value="tktlase_bact"/>
    <property type="match status" value="1"/>
</dbReference>
<evidence type="ECO:0000256" key="7">
    <source>
        <dbReference type="ARBA" id="ARBA00022723"/>
    </source>
</evidence>
<dbReference type="InterPro" id="IPR009014">
    <property type="entry name" value="Transketo_C/PFOR_II"/>
</dbReference>